<sequence>MNIYYEQKKLVARKLNAGNPSYESRMTKSYCHILCSRVRFFDYKEPHTNEAFCQYAK</sequence>
<dbReference type="RefSeq" id="XP_020079297.1">
    <property type="nucleotide sequence ID" value="XM_020220598.1"/>
</dbReference>
<organism evidence="1 2">
    <name type="scientific">Hyphopichia burtonii NRRL Y-1933</name>
    <dbReference type="NCBI Taxonomy" id="984485"/>
    <lineage>
        <taxon>Eukaryota</taxon>
        <taxon>Fungi</taxon>
        <taxon>Dikarya</taxon>
        <taxon>Ascomycota</taxon>
        <taxon>Saccharomycotina</taxon>
        <taxon>Pichiomycetes</taxon>
        <taxon>Debaryomycetaceae</taxon>
        <taxon>Hyphopichia</taxon>
    </lineage>
</organism>
<protein>
    <submittedName>
        <fullName evidence="1">Uncharacterized protein</fullName>
    </submittedName>
</protein>
<dbReference type="Proteomes" id="UP000095085">
    <property type="component" value="Unassembled WGS sequence"/>
</dbReference>
<proteinExistence type="predicted"/>
<dbReference type="AlphaFoldDB" id="A0A1E4RSH3"/>
<dbReference type="EMBL" id="KV454538">
    <property type="protein sequence ID" value="ODV70230.1"/>
    <property type="molecule type" value="Genomic_DNA"/>
</dbReference>
<accession>A0A1E4RSH3</accession>
<dbReference type="GeneID" id="30995148"/>
<keyword evidence="2" id="KW-1185">Reference proteome</keyword>
<gene>
    <name evidence="1" type="ORF">HYPBUDRAFT_151639</name>
</gene>
<evidence type="ECO:0000313" key="1">
    <source>
        <dbReference type="EMBL" id="ODV70230.1"/>
    </source>
</evidence>
<evidence type="ECO:0000313" key="2">
    <source>
        <dbReference type="Proteomes" id="UP000095085"/>
    </source>
</evidence>
<reference evidence="2" key="1">
    <citation type="submission" date="2016-05" db="EMBL/GenBank/DDBJ databases">
        <title>Comparative genomics of biotechnologically important yeasts.</title>
        <authorList>
            <consortium name="DOE Joint Genome Institute"/>
            <person name="Riley R."/>
            <person name="Haridas S."/>
            <person name="Wolfe K.H."/>
            <person name="Lopes M.R."/>
            <person name="Hittinger C.T."/>
            <person name="Goker M."/>
            <person name="Salamov A."/>
            <person name="Wisecaver J."/>
            <person name="Long T.M."/>
            <person name="Aerts A.L."/>
            <person name="Barry K."/>
            <person name="Choi C."/>
            <person name="Clum A."/>
            <person name="Coughlan A.Y."/>
            <person name="Deshpande S."/>
            <person name="Douglass A.P."/>
            <person name="Hanson S.J."/>
            <person name="Klenk H.-P."/>
            <person name="Labutti K."/>
            <person name="Lapidus A."/>
            <person name="Lindquist E."/>
            <person name="Lipzen A."/>
            <person name="Meier-Kolthoff J.P."/>
            <person name="Ohm R.A."/>
            <person name="Otillar R.P."/>
            <person name="Pangilinan J."/>
            <person name="Peng Y."/>
            <person name="Rokas A."/>
            <person name="Rosa C.A."/>
            <person name="Scheuner C."/>
            <person name="Sibirny A.A."/>
            <person name="Slot J.C."/>
            <person name="Stielow J.B."/>
            <person name="Sun H."/>
            <person name="Kurtzman C.P."/>
            <person name="Blackwell M."/>
            <person name="Grigoriev I.V."/>
            <person name="Jeffries T.W."/>
        </authorList>
    </citation>
    <scope>NUCLEOTIDE SEQUENCE [LARGE SCALE GENOMIC DNA]</scope>
    <source>
        <strain evidence="2">NRRL Y-1933</strain>
    </source>
</reference>
<name>A0A1E4RSH3_9ASCO</name>